<dbReference type="RefSeq" id="WP_243540713.1">
    <property type="nucleotide sequence ID" value="NZ_CP093442.1"/>
</dbReference>
<dbReference type="Pfam" id="PF04326">
    <property type="entry name" value="SLFN_AlbA_2"/>
    <property type="match status" value="1"/>
</dbReference>
<dbReference type="Proteomes" id="UP000830116">
    <property type="component" value="Chromosome"/>
</dbReference>
<dbReference type="EMBL" id="CP093442">
    <property type="protein sequence ID" value="UOF02894.1"/>
    <property type="molecule type" value="Genomic_DNA"/>
</dbReference>
<evidence type="ECO:0000259" key="1">
    <source>
        <dbReference type="Pfam" id="PF04326"/>
    </source>
</evidence>
<sequence>MRDPAKEIFDSLNLETDVANLISGQVENLYIDFKTKQDHSTKDVDSDLQKILSKSLAGFANADGGVIILGVDAPQNASPSLKPIQPIVLFEQEVNSYISRATSFPVQGVLIKSIPVSGGSLGVVIIYVPKSDQAPHCSMKDKKYYQRIGDSFLPMEHYQIADMFGKRHHPSLAPVVQMSGNVNSRGKIELILGVMNNGRAVGRFLLLNVDSYAGFSFNSYGITGNGHFGLSPFPSATSLSKYRGGSDIVVHPNTDLPVTKMEYHCQVDAAGNVLHPTSDLIIEGQIAADDFPIRKWRVQIPLVDIQGKVSNPRGPAIVIQGEIL</sequence>
<evidence type="ECO:0000313" key="2">
    <source>
        <dbReference type="EMBL" id="UOF02894.1"/>
    </source>
</evidence>
<gene>
    <name evidence="2" type="ORF">MNR06_08000</name>
</gene>
<dbReference type="InterPro" id="IPR007421">
    <property type="entry name" value="Schlafen_AlbA_2_dom"/>
</dbReference>
<proteinExistence type="predicted"/>
<keyword evidence="3" id="KW-1185">Reference proteome</keyword>
<protein>
    <submittedName>
        <fullName evidence="2">DNA binding domain-containing protein</fullName>
    </submittedName>
</protein>
<organism evidence="2 3">
    <name type="scientific">Bdellovibrio reynosensis</name>
    <dbReference type="NCBI Taxonomy" id="2835041"/>
    <lineage>
        <taxon>Bacteria</taxon>
        <taxon>Pseudomonadati</taxon>
        <taxon>Bdellovibrionota</taxon>
        <taxon>Bdellovibrionia</taxon>
        <taxon>Bdellovibrionales</taxon>
        <taxon>Pseudobdellovibrionaceae</taxon>
        <taxon>Bdellovibrio</taxon>
    </lineage>
</organism>
<name>A0ABY4CEL3_9BACT</name>
<dbReference type="InterPro" id="IPR038461">
    <property type="entry name" value="Schlafen_AlbA_2_dom_sf"/>
</dbReference>
<accession>A0ABY4CEL3</accession>
<reference evidence="2" key="1">
    <citation type="submission" date="2022-03" db="EMBL/GenBank/DDBJ databases">
        <title>Genome Identification and Characterization of new species Bdellovibrio reynosense LBG001 sp. nov. from a Mexico soil sample.</title>
        <authorList>
            <person name="Camilli A."/>
            <person name="Ajao Y."/>
            <person name="Guo X."/>
        </authorList>
    </citation>
    <scope>NUCLEOTIDE SEQUENCE</scope>
    <source>
        <strain evidence="2">LBG001</strain>
    </source>
</reference>
<evidence type="ECO:0000313" key="3">
    <source>
        <dbReference type="Proteomes" id="UP000830116"/>
    </source>
</evidence>
<dbReference type="Gene3D" id="3.30.950.30">
    <property type="entry name" value="Schlafen, AAA domain"/>
    <property type="match status" value="1"/>
</dbReference>
<feature type="domain" description="Schlafen AlbA-2" evidence="1">
    <location>
        <begin position="27"/>
        <end position="155"/>
    </location>
</feature>